<organism evidence="2 3">
    <name type="scientific">Mesorhizobium jarvisii</name>
    <dbReference type="NCBI Taxonomy" id="1777867"/>
    <lineage>
        <taxon>Bacteria</taxon>
        <taxon>Pseudomonadati</taxon>
        <taxon>Pseudomonadota</taxon>
        <taxon>Alphaproteobacteria</taxon>
        <taxon>Hyphomicrobiales</taxon>
        <taxon>Phyllobacteriaceae</taxon>
        <taxon>Mesorhizobium</taxon>
    </lineage>
</organism>
<protein>
    <submittedName>
        <fullName evidence="2">DUF1566 domain-containing protein</fullName>
    </submittedName>
</protein>
<reference evidence="2 3" key="1">
    <citation type="submission" date="2018-09" db="EMBL/GenBank/DDBJ databases">
        <title>Mesorhizobium carmichaelinearum sp. nov. isolated from Carmichaelinea spp. root nodules in New Zealand.</title>
        <authorList>
            <person name="De Meyer S.E."/>
        </authorList>
    </citation>
    <scope>NUCLEOTIDE SEQUENCE [LARGE SCALE GENOMIC DNA]</scope>
    <source>
        <strain evidence="2 3">LMG 28313</strain>
    </source>
</reference>
<evidence type="ECO:0000259" key="1">
    <source>
        <dbReference type="Pfam" id="PF07603"/>
    </source>
</evidence>
<dbReference type="Proteomes" id="UP000275530">
    <property type="component" value="Unassembled WGS sequence"/>
</dbReference>
<dbReference type="RefSeq" id="WP_069091483.1">
    <property type="nucleotide sequence ID" value="NZ_CP033507.1"/>
</dbReference>
<gene>
    <name evidence="2" type="ORF">D3242_03265</name>
</gene>
<dbReference type="AlphaFoldDB" id="A0A6M7TN21"/>
<proteinExistence type="predicted"/>
<dbReference type="Pfam" id="PF07603">
    <property type="entry name" value="Lcl_C"/>
    <property type="match status" value="1"/>
</dbReference>
<feature type="domain" description="Lcl C-terminal" evidence="1">
    <location>
        <begin position="71"/>
        <end position="175"/>
    </location>
</feature>
<evidence type="ECO:0000313" key="3">
    <source>
        <dbReference type="Proteomes" id="UP000275530"/>
    </source>
</evidence>
<dbReference type="EMBL" id="QZXA01000001">
    <property type="protein sequence ID" value="RJT38254.1"/>
    <property type="molecule type" value="Genomic_DNA"/>
</dbReference>
<comment type="caution">
    <text evidence="2">The sequence shown here is derived from an EMBL/GenBank/DDBJ whole genome shotgun (WGS) entry which is preliminary data.</text>
</comment>
<dbReference type="InterPro" id="IPR011460">
    <property type="entry name" value="Lcl_C"/>
</dbReference>
<name>A0A6M7TN21_9HYPH</name>
<evidence type="ECO:0000313" key="2">
    <source>
        <dbReference type="EMBL" id="RJT38254.1"/>
    </source>
</evidence>
<sequence length="184" mass="20078">MFRIASLATFNTALALFAMLSVPPSQAEPCGTVHKLTRQPLNDQNFWLLAEHDGKAFVDQRTCLVARLDRVDQPLTLSDAMGHCATLGQGGPNGDMGWQLPTMAELTSLDSADWPRQHDAFAQYKLPPLARSETDYWTRTEWPGAAGSFAVVTFSARTTVVHPLEATNKAGVWCVFGMPATGVE</sequence>
<accession>A0A6M7TN21</accession>
<keyword evidence="3" id="KW-1185">Reference proteome</keyword>